<feature type="region of interest" description="Disordered" evidence="3">
    <location>
        <begin position="1"/>
        <end position="117"/>
    </location>
</feature>
<dbReference type="PROSITE" id="PS50888">
    <property type="entry name" value="BHLH"/>
    <property type="match status" value="1"/>
</dbReference>
<evidence type="ECO:0000256" key="1">
    <source>
        <dbReference type="ARBA" id="ARBA00023125"/>
    </source>
</evidence>
<dbReference type="Pfam" id="PF00010">
    <property type="entry name" value="HLH"/>
    <property type="match status" value="1"/>
</dbReference>
<proteinExistence type="predicted"/>
<dbReference type="PANTHER" id="PTHR10328">
    <property type="entry name" value="PROTEIN MAX MYC-ASSOCIATED FACTOR X"/>
    <property type="match status" value="1"/>
</dbReference>
<dbReference type="GO" id="GO:0045944">
    <property type="term" value="P:positive regulation of transcription by RNA polymerase II"/>
    <property type="evidence" value="ECO:0007669"/>
    <property type="project" value="TreeGrafter"/>
</dbReference>
<sequence length="192" mass="22475">MLTTEHIMYETEPKRRPSIIEGRTLYPPSSFRHQPYPMDLSRRGSLTEGPLLSFQSPTSSRRSSMATVATPPEGLSLPQSWRRESLPSISHITTNDDRRHSIASTHRSEQQPYSRSPELRISHKLAERKRRKEMRDLFDDLRDILPFEKGLKTSKWEILSKALDHIKEMHNKEDLMEKEKMELLKELNALKN</sequence>
<evidence type="ECO:0000256" key="3">
    <source>
        <dbReference type="SAM" id="MobiDB-lite"/>
    </source>
</evidence>
<dbReference type="SMART" id="SM00353">
    <property type="entry name" value="HLH"/>
    <property type="match status" value="1"/>
</dbReference>
<dbReference type="InterPro" id="IPR036638">
    <property type="entry name" value="HLH_DNA-bd_sf"/>
</dbReference>
<dbReference type="STRING" id="4846.A0A367IRJ0"/>
<protein>
    <recommendedName>
        <fullName evidence="4">BHLH domain-containing protein</fullName>
    </recommendedName>
</protein>
<evidence type="ECO:0000256" key="2">
    <source>
        <dbReference type="ARBA" id="ARBA00023242"/>
    </source>
</evidence>
<comment type="caution">
    <text evidence="5">The sequence shown here is derived from an EMBL/GenBank/DDBJ whole genome shotgun (WGS) entry which is preliminary data.</text>
</comment>
<dbReference type="GO" id="GO:0003677">
    <property type="term" value="F:DNA binding"/>
    <property type="evidence" value="ECO:0007669"/>
    <property type="project" value="UniProtKB-KW"/>
</dbReference>
<dbReference type="SUPFAM" id="SSF47459">
    <property type="entry name" value="HLH, helix-loop-helix DNA-binding domain"/>
    <property type="match status" value="1"/>
</dbReference>
<evidence type="ECO:0000259" key="4">
    <source>
        <dbReference type="PROSITE" id="PS50888"/>
    </source>
</evidence>
<organism evidence="5 6">
    <name type="scientific">Rhizopus stolonifer</name>
    <name type="common">Rhizopus nigricans</name>
    <dbReference type="NCBI Taxonomy" id="4846"/>
    <lineage>
        <taxon>Eukaryota</taxon>
        <taxon>Fungi</taxon>
        <taxon>Fungi incertae sedis</taxon>
        <taxon>Mucoromycota</taxon>
        <taxon>Mucoromycotina</taxon>
        <taxon>Mucoromycetes</taxon>
        <taxon>Mucorales</taxon>
        <taxon>Mucorineae</taxon>
        <taxon>Rhizopodaceae</taxon>
        <taxon>Rhizopus</taxon>
    </lineage>
</organism>
<dbReference type="AlphaFoldDB" id="A0A367IRJ0"/>
<dbReference type="InterPro" id="IPR011598">
    <property type="entry name" value="bHLH_dom"/>
</dbReference>
<dbReference type="OrthoDB" id="8964853at2759"/>
<keyword evidence="6" id="KW-1185">Reference proteome</keyword>
<dbReference type="Proteomes" id="UP000253551">
    <property type="component" value="Unassembled WGS sequence"/>
</dbReference>
<feature type="domain" description="BHLH" evidence="4">
    <location>
        <begin position="118"/>
        <end position="169"/>
    </location>
</feature>
<evidence type="ECO:0000313" key="5">
    <source>
        <dbReference type="EMBL" id="RCH80283.1"/>
    </source>
</evidence>
<reference evidence="5 6" key="1">
    <citation type="journal article" date="2018" name="G3 (Bethesda)">
        <title>Phylogenetic and Phylogenomic Definition of Rhizopus Species.</title>
        <authorList>
            <person name="Gryganskyi A.P."/>
            <person name="Golan J."/>
            <person name="Dolatabadi S."/>
            <person name="Mondo S."/>
            <person name="Robb S."/>
            <person name="Idnurm A."/>
            <person name="Muszewska A."/>
            <person name="Steczkiewicz K."/>
            <person name="Masonjones S."/>
            <person name="Liao H.L."/>
            <person name="Gajdeczka M.T."/>
            <person name="Anike F."/>
            <person name="Vuek A."/>
            <person name="Anishchenko I.M."/>
            <person name="Voigt K."/>
            <person name="de Hoog G.S."/>
            <person name="Smith M.E."/>
            <person name="Heitman J."/>
            <person name="Vilgalys R."/>
            <person name="Stajich J.E."/>
        </authorList>
    </citation>
    <scope>NUCLEOTIDE SEQUENCE [LARGE SCALE GENOMIC DNA]</scope>
    <source>
        <strain evidence="5 6">LSU 92-RS-03</strain>
    </source>
</reference>
<gene>
    <name evidence="5" type="ORF">CU098_006075</name>
</gene>
<name>A0A367IRJ0_RHIST</name>
<feature type="compositionally biased region" description="Polar residues" evidence="3">
    <location>
        <begin position="102"/>
        <end position="114"/>
    </location>
</feature>
<accession>A0A367IRJ0</accession>
<dbReference type="Gene3D" id="4.10.280.10">
    <property type="entry name" value="Helix-loop-helix DNA-binding domain"/>
    <property type="match status" value="1"/>
</dbReference>
<evidence type="ECO:0000313" key="6">
    <source>
        <dbReference type="Proteomes" id="UP000253551"/>
    </source>
</evidence>
<keyword evidence="2" id="KW-0539">Nucleus</keyword>
<keyword evidence="1" id="KW-0238">DNA-binding</keyword>
<dbReference type="PANTHER" id="PTHR10328:SF15">
    <property type="entry name" value="BHLH TRANSCRIPTION FACTOR"/>
    <property type="match status" value="1"/>
</dbReference>
<dbReference type="EMBL" id="PJQM01006086">
    <property type="protein sequence ID" value="RCH80283.1"/>
    <property type="molecule type" value="Genomic_DNA"/>
</dbReference>
<dbReference type="GO" id="GO:0090575">
    <property type="term" value="C:RNA polymerase II transcription regulator complex"/>
    <property type="evidence" value="ECO:0007669"/>
    <property type="project" value="TreeGrafter"/>
</dbReference>
<dbReference type="GO" id="GO:0046983">
    <property type="term" value="F:protein dimerization activity"/>
    <property type="evidence" value="ECO:0007669"/>
    <property type="project" value="InterPro"/>
</dbReference>
<dbReference type="GO" id="GO:0003700">
    <property type="term" value="F:DNA-binding transcription factor activity"/>
    <property type="evidence" value="ECO:0007669"/>
    <property type="project" value="TreeGrafter"/>
</dbReference>